<keyword evidence="1" id="KW-0812">Transmembrane</keyword>
<sequence>MDMPAGSPPSWDGARSVWEARDGMDLWSVVRLVRATSFSAACALLAAAGHVFGGGRVDGPALLLGLAVVFVPALALTGRERTMSTILPAVAAAQVLLHTLLPDGSGQPDAAAAAEHAQHATSPGLGMLLMHVVAVLVTAWWLECGEAKLCALVRRLAGWVLRPLRLERPAPAGEFGVSLPVSRERHGLRLAAMRHVVEGRGPPIWPAAIG</sequence>
<evidence type="ECO:0000313" key="3">
    <source>
        <dbReference type="Proteomes" id="UP001501231"/>
    </source>
</evidence>
<keyword evidence="1" id="KW-0472">Membrane</keyword>
<organism evidence="2 3">
    <name type="scientific">Actinomadura vinacea</name>
    <dbReference type="NCBI Taxonomy" id="115336"/>
    <lineage>
        <taxon>Bacteria</taxon>
        <taxon>Bacillati</taxon>
        <taxon>Actinomycetota</taxon>
        <taxon>Actinomycetes</taxon>
        <taxon>Streptosporangiales</taxon>
        <taxon>Thermomonosporaceae</taxon>
        <taxon>Actinomadura</taxon>
    </lineage>
</organism>
<feature type="transmembrane region" description="Helical" evidence="1">
    <location>
        <begin position="59"/>
        <end position="77"/>
    </location>
</feature>
<accession>A0ABN3IQL0</accession>
<name>A0ABN3IQL0_9ACTN</name>
<comment type="caution">
    <text evidence="2">The sequence shown here is derived from an EMBL/GenBank/DDBJ whole genome shotgun (WGS) entry which is preliminary data.</text>
</comment>
<dbReference type="EMBL" id="BAAARW010000006">
    <property type="protein sequence ID" value="GAA2411032.1"/>
    <property type="molecule type" value="Genomic_DNA"/>
</dbReference>
<feature type="transmembrane region" description="Helical" evidence="1">
    <location>
        <begin position="32"/>
        <end position="53"/>
    </location>
</feature>
<reference evidence="2 3" key="1">
    <citation type="journal article" date="2019" name="Int. J. Syst. Evol. Microbiol.">
        <title>The Global Catalogue of Microorganisms (GCM) 10K type strain sequencing project: providing services to taxonomists for standard genome sequencing and annotation.</title>
        <authorList>
            <consortium name="The Broad Institute Genomics Platform"/>
            <consortium name="The Broad Institute Genome Sequencing Center for Infectious Disease"/>
            <person name="Wu L."/>
            <person name="Ma J."/>
        </authorList>
    </citation>
    <scope>NUCLEOTIDE SEQUENCE [LARGE SCALE GENOMIC DNA]</scope>
    <source>
        <strain evidence="2 3">JCM 3325</strain>
    </source>
</reference>
<dbReference type="Proteomes" id="UP001501231">
    <property type="component" value="Unassembled WGS sequence"/>
</dbReference>
<evidence type="ECO:0000313" key="2">
    <source>
        <dbReference type="EMBL" id="GAA2411032.1"/>
    </source>
</evidence>
<proteinExistence type="predicted"/>
<dbReference type="RefSeq" id="WP_344588407.1">
    <property type="nucleotide sequence ID" value="NZ_BAAARW010000006.1"/>
</dbReference>
<evidence type="ECO:0000256" key="1">
    <source>
        <dbReference type="SAM" id="Phobius"/>
    </source>
</evidence>
<protein>
    <recommendedName>
        <fullName evidence="4">MFS transporter</fullName>
    </recommendedName>
</protein>
<keyword evidence="3" id="KW-1185">Reference proteome</keyword>
<keyword evidence="1" id="KW-1133">Transmembrane helix</keyword>
<gene>
    <name evidence="2" type="ORF">GCM10010191_20100</name>
</gene>
<evidence type="ECO:0008006" key="4">
    <source>
        <dbReference type="Google" id="ProtNLM"/>
    </source>
</evidence>